<dbReference type="Proteomes" id="UP000285757">
    <property type="component" value="Unassembled WGS sequence"/>
</dbReference>
<dbReference type="EMBL" id="MOBU01000008">
    <property type="protein sequence ID" value="RON68689.1"/>
    <property type="molecule type" value="Genomic_DNA"/>
</dbReference>
<keyword evidence="1" id="KW-0812">Transmembrane</keyword>
<feature type="transmembrane region" description="Helical" evidence="1">
    <location>
        <begin position="164"/>
        <end position="187"/>
    </location>
</feature>
<keyword evidence="1" id="KW-1133">Transmembrane helix</keyword>
<proteinExistence type="predicted"/>
<accession>A0A423LK14</accession>
<organism evidence="2 3">
    <name type="scientific">Pseudomonas fluorescens</name>
    <dbReference type="NCBI Taxonomy" id="294"/>
    <lineage>
        <taxon>Bacteria</taxon>
        <taxon>Pseudomonadati</taxon>
        <taxon>Pseudomonadota</taxon>
        <taxon>Gammaproteobacteria</taxon>
        <taxon>Pseudomonadales</taxon>
        <taxon>Pseudomonadaceae</taxon>
        <taxon>Pseudomonas</taxon>
    </lineage>
</organism>
<evidence type="ECO:0000256" key="1">
    <source>
        <dbReference type="SAM" id="Phobius"/>
    </source>
</evidence>
<dbReference type="RefSeq" id="WP_123532302.1">
    <property type="nucleotide sequence ID" value="NZ_MOBU01000008.1"/>
</dbReference>
<name>A0A423LK14_PSEFL</name>
<reference evidence="2 3" key="1">
    <citation type="submission" date="2016-10" db="EMBL/GenBank/DDBJ databases">
        <title>Comparative genome analysis of multiple Pseudomonas spp. focuses on biocontrol and plant growth promoting traits.</title>
        <authorList>
            <person name="Tao X.-Y."/>
            <person name="Taylor C.G."/>
        </authorList>
    </citation>
    <scope>NUCLEOTIDE SEQUENCE [LARGE SCALE GENOMIC DNA]</scope>
    <source>
        <strain evidence="2 3">24D3</strain>
    </source>
</reference>
<feature type="transmembrane region" description="Helical" evidence="1">
    <location>
        <begin position="12"/>
        <end position="29"/>
    </location>
</feature>
<comment type="caution">
    <text evidence="2">The sequence shown here is derived from an EMBL/GenBank/DDBJ whole genome shotgun (WGS) entry which is preliminary data.</text>
</comment>
<gene>
    <name evidence="2" type="ORF">BK671_11350</name>
</gene>
<evidence type="ECO:0000313" key="3">
    <source>
        <dbReference type="Proteomes" id="UP000285757"/>
    </source>
</evidence>
<keyword evidence="1" id="KW-0472">Membrane</keyword>
<evidence type="ECO:0000313" key="2">
    <source>
        <dbReference type="EMBL" id="RON68689.1"/>
    </source>
</evidence>
<protein>
    <submittedName>
        <fullName evidence="2">Uncharacterized protein</fullName>
    </submittedName>
</protein>
<dbReference type="AlphaFoldDB" id="A0A423LK14"/>
<sequence length="191" mass="21261">MMEFTLDAVVKLAAPFITAVIGILAKIYSDAKPKLVFFMIHSFAIPTRNQNQPDNGPIIVHTHTIAVRNSGKKSATNVRIGHYSLPDFQIHPPLNHEVTRNQDNTGEILIPSLVPGEQIAIAYLYFPPQTYQDINSYCKSDEVLAKYVNVAPTIPTGKIQLFTLWSLVFIGASSLVYWILTLLLAWAKSPI</sequence>